<comment type="caution">
    <text evidence="5">The sequence shown here is derived from an EMBL/GenBank/DDBJ whole genome shotgun (WGS) entry which is preliminary data.</text>
</comment>
<feature type="compositionally biased region" description="Basic residues" evidence="3">
    <location>
        <begin position="1061"/>
        <end position="1080"/>
    </location>
</feature>
<evidence type="ECO:0000256" key="3">
    <source>
        <dbReference type="SAM" id="MobiDB-lite"/>
    </source>
</evidence>
<feature type="domain" description="Ig-like" evidence="4">
    <location>
        <begin position="628"/>
        <end position="710"/>
    </location>
</feature>
<organism evidence="5 6">
    <name type="scientific">Labeo rohita</name>
    <name type="common">Indian major carp</name>
    <name type="synonym">Cyprinus rohita</name>
    <dbReference type="NCBI Taxonomy" id="84645"/>
    <lineage>
        <taxon>Eukaryota</taxon>
        <taxon>Metazoa</taxon>
        <taxon>Chordata</taxon>
        <taxon>Craniata</taxon>
        <taxon>Vertebrata</taxon>
        <taxon>Euteleostomi</taxon>
        <taxon>Actinopterygii</taxon>
        <taxon>Neopterygii</taxon>
        <taxon>Teleostei</taxon>
        <taxon>Ostariophysi</taxon>
        <taxon>Cypriniformes</taxon>
        <taxon>Cyprinidae</taxon>
        <taxon>Labeoninae</taxon>
        <taxon>Labeonini</taxon>
        <taxon>Labeo</taxon>
    </lineage>
</organism>
<dbReference type="InterPro" id="IPR013783">
    <property type="entry name" value="Ig-like_fold"/>
</dbReference>
<feature type="compositionally biased region" description="Low complexity" evidence="3">
    <location>
        <begin position="1100"/>
        <end position="1136"/>
    </location>
</feature>
<dbReference type="PROSITE" id="PS50835">
    <property type="entry name" value="IG_LIKE"/>
    <property type="match status" value="6"/>
</dbReference>
<feature type="domain" description="Ig-like" evidence="4">
    <location>
        <begin position="132"/>
        <end position="272"/>
    </location>
</feature>
<dbReference type="SUPFAM" id="SSF48726">
    <property type="entry name" value="Immunoglobulin"/>
    <property type="match status" value="7"/>
</dbReference>
<evidence type="ECO:0000259" key="4">
    <source>
        <dbReference type="PROSITE" id="PS50835"/>
    </source>
</evidence>
<reference evidence="5 6" key="1">
    <citation type="submission" date="2022-01" db="EMBL/GenBank/DDBJ databases">
        <title>A high-quality chromosome-level genome assembly of rohu carp, Labeo rohita.</title>
        <authorList>
            <person name="Arick M.A. II"/>
            <person name="Hsu C.-Y."/>
            <person name="Magbanua Z."/>
            <person name="Pechanova O."/>
            <person name="Grover C."/>
            <person name="Miller E."/>
            <person name="Thrash A."/>
            <person name="Ezzel L."/>
            <person name="Alam S."/>
            <person name="Benzie J."/>
            <person name="Hamilton M."/>
            <person name="Karsi A."/>
            <person name="Lawrence M.L."/>
            <person name="Peterson D.G."/>
        </authorList>
    </citation>
    <scope>NUCLEOTIDE SEQUENCE [LARGE SCALE GENOMIC DNA]</scope>
    <source>
        <strain evidence="6">BAU-BD-2019</strain>
        <tissue evidence="5">Blood</tissue>
    </source>
</reference>
<dbReference type="SMART" id="SM00408">
    <property type="entry name" value="IGc2"/>
    <property type="match status" value="6"/>
</dbReference>
<dbReference type="Proteomes" id="UP000830375">
    <property type="component" value="Unassembled WGS sequence"/>
</dbReference>
<gene>
    <name evidence="5" type="ORF">H4Q32_031175</name>
</gene>
<dbReference type="InterPro" id="IPR003599">
    <property type="entry name" value="Ig_sub"/>
</dbReference>
<dbReference type="PANTHER" id="PTHR11481">
    <property type="entry name" value="IMMUNOGLOBULIN FC RECEPTOR"/>
    <property type="match status" value="1"/>
</dbReference>
<evidence type="ECO:0000313" key="5">
    <source>
        <dbReference type="EMBL" id="KAI2646826.1"/>
    </source>
</evidence>
<feature type="domain" description="Ig-like" evidence="4">
    <location>
        <begin position="496"/>
        <end position="566"/>
    </location>
</feature>
<keyword evidence="2" id="KW-1015">Disulfide bond</keyword>
<dbReference type="CDD" id="cd00096">
    <property type="entry name" value="Ig"/>
    <property type="match status" value="1"/>
</dbReference>
<feature type="domain" description="Ig-like" evidence="4">
    <location>
        <begin position="37"/>
        <end position="125"/>
    </location>
</feature>
<sequence>MKLIHGGRASEKQLERDKEMKLGKESVNHLSETINLPTSTLTVTPDSPVFTGETVNLKCKIKPDHSDWRYEWYKGSTKVSEHHTVNRDTFTIRGVKKSDAGQYTCKGQRDGKPNSSQSSSAVSLSVTERPKPVVKVTPDQRVFRGETVTLTCDIQGGGNIQWTYSWFKDGSVIRHVTERVYTISHLCLIVVNTAVEERDQTHRDQTSVVVGGLQLSFTRSFILLSMETLPTSTLTVTPDSPVFTGETVNLKCVIESHSNWRYEWYKGSTEVSEHYTVNGNTLTIVQSKTSDEGLKPKPELTSDPAGAALTGNTVTLICRMDPSTGWDFYWYKHTLNSETKKTETNSYRLKIDSVSDGGQYWCRAGRGKPVYYTQYSDALWVNVTVTPKAVVTVRPDERVFRGETVTLRCDIKWGGDTEWTYRWEIEGTNYQHKNSVSRISTQEWNISSVNHVHSGKYTCTGQMDKQSSQRSDAVTLNVSAEAQAAVRVSPQPWLTEGDSVTLICEVTGSSTGWTFSWFRDDDHLSDSSRGAGGSYTLSPAALQHTGVYTCRAERGRPAYYTNYSNTQPLWIIGVSRSVSLVVSPSRSQHFSSDSLSLSCEDQSNSAGWTVRRYTDRNTEDCIKQTGSTCRIVSLSTSDTGVYWCQSESGEKRHPLNITVHADFYKDGSLIQNQTTGEMNITTVSKSHEGFYYCKTERGQSLHSWISVRVSAASLSPLLVTGVVVGLSVSLLIFISLVLLWRYKKNKGADAGDATYAQPIRKKNKTHVTLTLSHTDCCTTPRTTFPISHCTSPASNQRHYLSPGLPAATCRNTRPTRIQQLRSCALNKGFPNPTAPQCHFINPIGQYTDIALQIFGSSLTVGVEGKQRDIAVTPAVQPTRVMAAVPVRAHKMAATAEPVHKMAAKAELRHVTAAIQEPFKVTATFPESSQVSKPSQATAVVPVSSQTTVLVPVSSQVKAVFPVSSQVRAIAPISSQVTAIFPEPSTVKMAVTPEPLHKMAATPEPLHKMAATPEPLHKMAAVSKPLHKMAAVSKPLHKMAAVSKPLHKMAAIPPCRGGYPRVKSRRRVKSRHSCRSPRVKPSHGCSPRVKSRHDCSPRVKSQPSQASAAAPESSQATAVASKSSQASKSSNVKAVVPASSNVKAVVPESSNVIAVVPESSKVNDLHKPIQVTAGLHVSDQSPVTSPPDGPESRHVPPDGPESRHVPPNGPESCHVPLDGPESSHASSDRPEPCHIRFTNARSPFSVCGPHTTLQRSRLFTSPPGVTSGHKSAPEITSGLKLAPEVPSGLKSAPEVPSGPKSAPEVPSGLKFSPEVPSGLKSAPEAPSDHESAPEAFPVGEAAPMPPEVSASAVDPPREAAFILKHSASPLILSASSVPVLPRSQPITWVPAPPWRPPAPPAGPPTPPAPPWRAPAPPAPAPPWRAPAPPAPALPWRAPAPPAPAPPWRAPAPPAPPWRAPAPLAPPPAPPWRALAPPAPPWRAPAAPAPPWSASSLPVLPQSPGPPTAAQDCFAVGASGSLSLGGYVTNLVTVLRSAHHQMSLLPYHTRTVALHPGLHSPSAIARHPRPIRDTI</sequence>
<dbReference type="InterPro" id="IPR036179">
    <property type="entry name" value="Ig-like_dom_sf"/>
</dbReference>
<evidence type="ECO:0000313" key="6">
    <source>
        <dbReference type="Proteomes" id="UP000830375"/>
    </source>
</evidence>
<evidence type="ECO:0000256" key="2">
    <source>
        <dbReference type="ARBA" id="ARBA00023157"/>
    </source>
</evidence>
<feature type="region of interest" description="Disordered" evidence="3">
    <location>
        <begin position="1172"/>
        <end position="1351"/>
    </location>
</feature>
<accession>A0ABQ8LAZ2</accession>
<dbReference type="Pfam" id="PF13895">
    <property type="entry name" value="Ig_2"/>
    <property type="match status" value="2"/>
</dbReference>
<feature type="compositionally biased region" description="Basic and acidic residues" evidence="3">
    <location>
        <begin position="1189"/>
        <end position="1203"/>
    </location>
</feature>
<feature type="domain" description="Ig-like" evidence="4">
    <location>
        <begin position="298"/>
        <end position="364"/>
    </location>
</feature>
<feature type="domain" description="Ig-like" evidence="4">
    <location>
        <begin position="387"/>
        <end position="475"/>
    </location>
</feature>
<feature type="region of interest" description="Disordered" evidence="3">
    <location>
        <begin position="1382"/>
        <end position="1452"/>
    </location>
</feature>
<dbReference type="InterPro" id="IPR050488">
    <property type="entry name" value="Ig_Fc_receptor"/>
</dbReference>
<dbReference type="EMBL" id="JACTAM010000818">
    <property type="protein sequence ID" value="KAI2646826.1"/>
    <property type="molecule type" value="Genomic_DNA"/>
</dbReference>
<feature type="region of interest" description="Disordered" evidence="3">
    <location>
        <begin position="1049"/>
        <end position="1136"/>
    </location>
</feature>
<dbReference type="InterPro" id="IPR007110">
    <property type="entry name" value="Ig-like_dom"/>
</dbReference>
<proteinExistence type="predicted"/>
<feature type="region of interest" description="Disordered" evidence="3">
    <location>
        <begin position="102"/>
        <end position="130"/>
    </location>
</feature>
<dbReference type="Gene3D" id="2.60.40.10">
    <property type="entry name" value="Immunoglobulins"/>
    <property type="match status" value="8"/>
</dbReference>
<dbReference type="PANTHER" id="PTHR11481:SF64">
    <property type="entry name" value="FC RECEPTOR-LIKE PROTEIN 4"/>
    <property type="match status" value="1"/>
</dbReference>
<name>A0ABQ8LAZ2_LABRO</name>
<keyword evidence="1" id="KW-0732">Signal</keyword>
<keyword evidence="6" id="KW-1185">Reference proteome</keyword>
<dbReference type="Pfam" id="PF13927">
    <property type="entry name" value="Ig_3"/>
    <property type="match status" value="2"/>
</dbReference>
<feature type="compositionally biased region" description="Pro residues" evidence="3">
    <location>
        <begin position="1389"/>
        <end position="1452"/>
    </location>
</feature>
<dbReference type="InterPro" id="IPR003598">
    <property type="entry name" value="Ig_sub2"/>
</dbReference>
<dbReference type="SMART" id="SM00409">
    <property type="entry name" value="IG"/>
    <property type="match status" value="6"/>
</dbReference>
<evidence type="ECO:0000256" key="1">
    <source>
        <dbReference type="ARBA" id="ARBA00022729"/>
    </source>
</evidence>
<feature type="compositionally biased region" description="Low complexity" evidence="3">
    <location>
        <begin position="115"/>
        <end position="125"/>
    </location>
</feature>
<protein>
    <submittedName>
        <fullName evidence="5">Fc receptor-like protein 5</fullName>
    </submittedName>
</protein>